<organism evidence="7 8">
    <name type="scientific">Methanococcoides alaskense</name>
    <dbReference type="NCBI Taxonomy" id="325778"/>
    <lineage>
        <taxon>Archaea</taxon>
        <taxon>Methanobacteriati</taxon>
        <taxon>Methanobacteriota</taxon>
        <taxon>Stenosarchaea group</taxon>
        <taxon>Methanomicrobia</taxon>
        <taxon>Methanosarcinales</taxon>
        <taxon>Methanosarcinaceae</taxon>
        <taxon>Methanococcoides</taxon>
    </lineage>
</organism>
<gene>
    <name evidence="7" type="ORF">J2750_001640</name>
</gene>
<dbReference type="SUPFAM" id="SSF55785">
    <property type="entry name" value="PYP-like sensor domain (PAS domain)"/>
    <property type="match status" value="1"/>
</dbReference>
<dbReference type="CDD" id="cd00130">
    <property type="entry name" value="PAS"/>
    <property type="match status" value="1"/>
</dbReference>
<dbReference type="PANTHER" id="PTHR43547">
    <property type="entry name" value="TWO-COMPONENT HISTIDINE KINASE"/>
    <property type="match status" value="1"/>
</dbReference>
<comment type="caution">
    <text evidence="7">The sequence shown here is derived from an EMBL/GenBank/DDBJ whole genome shotgun (WGS) entry which is preliminary data.</text>
</comment>
<feature type="domain" description="PAS" evidence="5">
    <location>
        <begin position="134"/>
        <end position="204"/>
    </location>
</feature>
<dbReference type="InterPro" id="IPR036097">
    <property type="entry name" value="HisK_dim/P_sf"/>
</dbReference>
<feature type="domain" description="Histidine kinase" evidence="3">
    <location>
        <begin position="283"/>
        <end position="502"/>
    </location>
</feature>
<feature type="domain" description="PAC" evidence="6">
    <location>
        <begin position="209"/>
        <end position="265"/>
    </location>
</feature>
<dbReference type="EMBL" id="JAVDQI010000005">
    <property type="protein sequence ID" value="MDR6223178.1"/>
    <property type="molecule type" value="Genomic_DNA"/>
</dbReference>
<evidence type="ECO:0000259" key="5">
    <source>
        <dbReference type="PROSITE" id="PS50112"/>
    </source>
</evidence>
<dbReference type="SMART" id="SM00448">
    <property type="entry name" value="REC"/>
    <property type="match status" value="1"/>
</dbReference>
<dbReference type="InterPro" id="IPR000700">
    <property type="entry name" value="PAS-assoc_C"/>
</dbReference>
<dbReference type="Proteomes" id="UP001185015">
    <property type="component" value="Unassembled WGS sequence"/>
</dbReference>
<dbReference type="InterPro" id="IPR035965">
    <property type="entry name" value="PAS-like_dom_sf"/>
</dbReference>
<keyword evidence="1 2" id="KW-0597">Phosphoprotein</keyword>
<dbReference type="PRINTS" id="PR00344">
    <property type="entry name" value="BCTRLSENSOR"/>
</dbReference>
<dbReference type="SMART" id="SM00388">
    <property type="entry name" value="HisKA"/>
    <property type="match status" value="1"/>
</dbReference>
<accession>A0AA90ZD43</accession>
<dbReference type="AlphaFoldDB" id="A0AA90ZD43"/>
<dbReference type="Pfam" id="PF00989">
    <property type="entry name" value="PAS"/>
    <property type="match status" value="1"/>
</dbReference>
<proteinExistence type="predicted"/>
<dbReference type="PROSITE" id="PS50110">
    <property type="entry name" value="RESPONSE_REGULATORY"/>
    <property type="match status" value="1"/>
</dbReference>
<dbReference type="SMART" id="SM00091">
    <property type="entry name" value="PAS"/>
    <property type="match status" value="1"/>
</dbReference>
<dbReference type="NCBIfam" id="TIGR00229">
    <property type="entry name" value="sensory_box"/>
    <property type="match status" value="1"/>
</dbReference>
<dbReference type="InterPro" id="IPR001789">
    <property type="entry name" value="Sig_transdc_resp-reg_receiver"/>
</dbReference>
<dbReference type="SUPFAM" id="SSF52172">
    <property type="entry name" value="CheY-like"/>
    <property type="match status" value="1"/>
</dbReference>
<dbReference type="SUPFAM" id="SSF47384">
    <property type="entry name" value="Homodimeric domain of signal transducing histidine kinase"/>
    <property type="match status" value="1"/>
</dbReference>
<dbReference type="InterPro" id="IPR004358">
    <property type="entry name" value="Sig_transdc_His_kin-like_C"/>
</dbReference>
<dbReference type="PROSITE" id="PS50113">
    <property type="entry name" value="PAC"/>
    <property type="match status" value="1"/>
</dbReference>
<evidence type="ECO:0000313" key="7">
    <source>
        <dbReference type="EMBL" id="MDR6223178.1"/>
    </source>
</evidence>
<name>A0AA90ZD43_9EURY</name>
<dbReference type="InterPro" id="IPR013767">
    <property type="entry name" value="PAS_fold"/>
</dbReference>
<dbReference type="GO" id="GO:0006355">
    <property type="term" value="P:regulation of DNA-templated transcription"/>
    <property type="evidence" value="ECO:0007669"/>
    <property type="project" value="InterPro"/>
</dbReference>
<dbReference type="Gene3D" id="3.30.565.10">
    <property type="entry name" value="Histidine kinase-like ATPase, C-terminal domain"/>
    <property type="match status" value="1"/>
</dbReference>
<evidence type="ECO:0000259" key="6">
    <source>
        <dbReference type="PROSITE" id="PS50113"/>
    </source>
</evidence>
<evidence type="ECO:0000256" key="2">
    <source>
        <dbReference type="PROSITE-ProRule" id="PRU00169"/>
    </source>
</evidence>
<dbReference type="SMART" id="SM00387">
    <property type="entry name" value="HATPase_c"/>
    <property type="match status" value="1"/>
</dbReference>
<dbReference type="Pfam" id="PF02518">
    <property type="entry name" value="HATPase_c"/>
    <property type="match status" value="1"/>
</dbReference>
<dbReference type="InterPro" id="IPR036890">
    <property type="entry name" value="HATPase_C_sf"/>
</dbReference>
<dbReference type="PANTHER" id="PTHR43547:SF2">
    <property type="entry name" value="HYBRID SIGNAL TRANSDUCTION HISTIDINE KINASE C"/>
    <property type="match status" value="1"/>
</dbReference>
<reference evidence="7 8" key="1">
    <citation type="submission" date="2023-07" db="EMBL/GenBank/DDBJ databases">
        <title>Genomic Encyclopedia of Type Strains, Phase IV (KMG-IV): sequencing the most valuable type-strain genomes for metagenomic binning, comparative biology and taxonomic classification.</title>
        <authorList>
            <person name="Goeker M."/>
        </authorList>
    </citation>
    <scope>NUCLEOTIDE SEQUENCE [LARGE SCALE GENOMIC DNA]</scope>
    <source>
        <strain evidence="7 8">DSM 17273</strain>
    </source>
</reference>
<dbReference type="Pfam" id="PF00512">
    <property type="entry name" value="HisKA"/>
    <property type="match status" value="1"/>
</dbReference>
<sequence>MTRKRSKILIIDNENDDVELLEAMLSSDYEVIKAYSGCKGLEIAIAESPDMIILDIMVPDITGHELCRTLKNNERTKLIPILMLTSLAEREEKIKSLEEGADDFLNKPISHMEILSRVQSLLKIKHLQENIIQERNQAYQYLDAAGTIIVIINTDTEIVFANQKSCDIFDWEKKDISGKSWIDFIPEDGCESRKQDLLDTLSGKVEPPEYYERLVVTKNADGTFSECMILWHDVILKDSEGNITGIIRSGEDTTERKIIEEELSKANEKLQISHKLKDEFLANINHELRTPLISIKGFSDLLYNERLGDLNEHQKKTMESVVRNSERLQHLIESLFYVNEMQNETIKYTFSLINIRKILEIIKKDMSPQIDQKGIEVTTDISDSLSPVHGNARYIESVLMHLLGNAIKYTPSGRKISILASEENGEIHIVIKDTGKGIPKEMLTHIFSEAPEEETKCDICYCSQDYGLIICKKIIEAHRGTIGINSEVEQGTEIYVKLPVFVDKGPICT</sequence>
<dbReference type="Gene3D" id="3.30.450.20">
    <property type="entry name" value="PAS domain"/>
    <property type="match status" value="1"/>
</dbReference>
<dbReference type="Pfam" id="PF00072">
    <property type="entry name" value="Response_reg"/>
    <property type="match status" value="1"/>
</dbReference>
<dbReference type="InterPro" id="IPR011006">
    <property type="entry name" value="CheY-like_superfamily"/>
</dbReference>
<evidence type="ECO:0000259" key="4">
    <source>
        <dbReference type="PROSITE" id="PS50110"/>
    </source>
</evidence>
<feature type="modified residue" description="4-aspartylphosphate" evidence="2">
    <location>
        <position position="55"/>
    </location>
</feature>
<dbReference type="SUPFAM" id="SSF55874">
    <property type="entry name" value="ATPase domain of HSP90 chaperone/DNA topoisomerase II/histidine kinase"/>
    <property type="match status" value="1"/>
</dbReference>
<evidence type="ECO:0000256" key="1">
    <source>
        <dbReference type="ARBA" id="ARBA00022553"/>
    </source>
</evidence>
<dbReference type="CDD" id="cd00082">
    <property type="entry name" value="HisKA"/>
    <property type="match status" value="1"/>
</dbReference>
<dbReference type="GO" id="GO:0000155">
    <property type="term" value="F:phosphorelay sensor kinase activity"/>
    <property type="evidence" value="ECO:0007669"/>
    <property type="project" value="InterPro"/>
</dbReference>
<evidence type="ECO:0000313" key="8">
    <source>
        <dbReference type="Proteomes" id="UP001185015"/>
    </source>
</evidence>
<dbReference type="InterPro" id="IPR003594">
    <property type="entry name" value="HATPase_dom"/>
</dbReference>
<dbReference type="InterPro" id="IPR003661">
    <property type="entry name" value="HisK_dim/P_dom"/>
</dbReference>
<evidence type="ECO:0000259" key="3">
    <source>
        <dbReference type="PROSITE" id="PS50109"/>
    </source>
</evidence>
<dbReference type="InterPro" id="IPR000014">
    <property type="entry name" value="PAS"/>
</dbReference>
<dbReference type="InterPro" id="IPR005467">
    <property type="entry name" value="His_kinase_dom"/>
</dbReference>
<protein>
    <submittedName>
        <fullName evidence="7">PAS domain S-box-containing protein</fullName>
    </submittedName>
</protein>
<dbReference type="Gene3D" id="1.10.287.130">
    <property type="match status" value="1"/>
</dbReference>
<dbReference type="CDD" id="cd00075">
    <property type="entry name" value="HATPase"/>
    <property type="match status" value="1"/>
</dbReference>
<dbReference type="PROSITE" id="PS50109">
    <property type="entry name" value="HIS_KIN"/>
    <property type="match status" value="1"/>
</dbReference>
<keyword evidence="8" id="KW-1185">Reference proteome</keyword>
<dbReference type="Gene3D" id="3.40.50.2300">
    <property type="match status" value="1"/>
</dbReference>
<feature type="domain" description="Response regulatory" evidence="4">
    <location>
        <begin position="7"/>
        <end position="122"/>
    </location>
</feature>
<dbReference type="RefSeq" id="WP_270095845.1">
    <property type="nucleotide sequence ID" value="NZ_JAQFFK010000003.1"/>
</dbReference>
<dbReference type="PROSITE" id="PS50112">
    <property type="entry name" value="PAS"/>
    <property type="match status" value="1"/>
</dbReference>